<gene>
    <name evidence="1" type="ORF">METZ01_LOCUS78244</name>
</gene>
<protein>
    <submittedName>
        <fullName evidence="1">Uncharacterized protein</fullName>
    </submittedName>
</protein>
<dbReference type="EMBL" id="UINC01006086">
    <property type="protein sequence ID" value="SVA25390.1"/>
    <property type="molecule type" value="Genomic_DNA"/>
</dbReference>
<proteinExistence type="predicted"/>
<name>A0A381UB33_9ZZZZ</name>
<reference evidence="1" key="1">
    <citation type="submission" date="2018-05" db="EMBL/GenBank/DDBJ databases">
        <authorList>
            <person name="Lanie J.A."/>
            <person name="Ng W.-L."/>
            <person name="Kazmierczak K.M."/>
            <person name="Andrzejewski T.M."/>
            <person name="Davidsen T.M."/>
            <person name="Wayne K.J."/>
            <person name="Tettelin H."/>
            <person name="Glass J.I."/>
            <person name="Rusch D."/>
            <person name="Podicherti R."/>
            <person name="Tsui H.-C.T."/>
            <person name="Winkler M.E."/>
        </authorList>
    </citation>
    <scope>NUCLEOTIDE SEQUENCE</scope>
</reference>
<sequence>MLAGWKSRLYLLEHKWEQVKRRKTYSEHREFNRVYIPLRKKIEEWDRKVHLNFAQNGVEE</sequence>
<evidence type="ECO:0000313" key="1">
    <source>
        <dbReference type="EMBL" id="SVA25390.1"/>
    </source>
</evidence>
<accession>A0A381UB33</accession>
<organism evidence="1">
    <name type="scientific">marine metagenome</name>
    <dbReference type="NCBI Taxonomy" id="408172"/>
    <lineage>
        <taxon>unclassified sequences</taxon>
        <taxon>metagenomes</taxon>
        <taxon>ecological metagenomes</taxon>
    </lineage>
</organism>
<dbReference type="AlphaFoldDB" id="A0A381UB33"/>